<keyword evidence="5" id="KW-1185">Reference proteome</keyword>
<feature type="chain" id="PRO_5045192569" evidence="4">
    <location>
        <begin position="18"/>
        <end position="266"/>
    </location>
</feature>
<evidence type="ECO:0000313" key="5">
    <source>
        <dbReference type="Proteomes" id="UP001652626"/>
    </source>
</evidence>
<evidence type="ECO:0000256" key="1">
    <source>
        <dbReference type="ARBA" id="ARBA00022460"/>
    </source>
</evidence>
<keyword evidence="1 3" id="KW-0193">Cuticle</keyword>
<dbReference type="AlphaFoldDB" id="A0A8B8IML3"/>
<dbReference type="OrthoDB" id="6378451at2759"/>
<dbReference type="GO" id="GO:0005615">
    <property type="term" value="C:extracellular space"/>
    <property type="evidence" value="ECO:0007669"/>
    <property type="project" value="TreeGrafter"/>
</dbReference>
<evidence type="ECO:0000256" key="4">
    <source>
        <dbReference type="SAM" id="SignalP"/>
    </source>
</evidence>
<dbReference type="GO" id="GO:0042302">
    <property type="term" value="F:structural constituent of cuticle"/>
    <property type="evidence" value="ECO:0007669"/>
    <property type="project" value="UniProtKB-UniRule"/>
</dbReference>
<dbReference type="PROSITE" id="PS00233">
    <property type="entry name" value="CHIT_BIND_RR_1"/>
    <property type="match status" value="1"/>
</dbReference>
<evidence type="ECO:0000313" key="6">
    <source>
        <dbReference type="RefSeq" id="XP_026498358.2"/>
    </source>
</evidence>
<dbReference type="PANTHER" id="PTHR12236">
    <property type="entry name" value="STRUCTURAL CONTITUENT OF CUTICLE"/>
    <property type="match status" value="1"/>
</dbReference>
<dbReference type="OMA" id="HYTADDK"/>
<sequence length="266" mass="30377">MWRIFVLIISLIANADSILLRQSRPYSAASPAQIRFAIENKYDDTGPGAKSPEYAYQTYKTLEEALVSYFDDPDTKLPENEKQKAYAVLQGSEPINYGPPIRQLPKTVEEYTGYNEANVKEEALNQYNRPNQPTLYRDPNTNHKYVDLRGLQLNDVPPKKILNEKLNNVFSYHKVQAVKGSPISLAHYARNPEVIEAEQHFDPNPRYSFSYDVHDKHTGDSKSAHEIRDGGNVRGYYSFVDSDGKQRTVHYTADDKLGFRAAVQRT</sequence>
<evidence type="ECO:0000256" key="2">
    <source>
        <dbReference type="ARBA" id="ARBA00022729"/>
    </source>
</evidence>
<dbReference type="PANTHER" id="PTHR12236:SF75">
    <property type="entry name" value="CUTICULAR PROTEIN 62BB, ISOFORM A"/>
    <property type="match status" value="1"/>
</dbReference>
<dbReference type="RefSeq" id="XP_026498358.2">
    <property type="nucleotide sequence ID" value="XM_026642573.2"/>
</dbReference>
<dbReference type="Pfam" id="PF00379">
    <property type="entry name" value="Chitin_bind_4"/>
    <property type="match status" value="1"/>
</dbReference>
<name>A0A8B8IML3_VANTA</name>
<dbReference type="InterPro" id="IPR000618">
    <property type="entry name" value="Insect_cuticle"/>
</dbReference>
<accession>A0A8B8IML3</accession>
<keyword evidence="2 4" id="KW-0732">Signal</keyword>
<dbReference type="Proteomes" id="UP001652626">
    <property type="component" value="Chromosome 12"/>
</dbReference>
<feature type="signal peptide" evidence="4">
    <location>
        <begin position="1"/>
        <end position="17"/>
    </location>
</feature>
<dbReference type="InterPro" id="IPR051217">
    <property type="entry name" value="Insect_Cuticle_Struc_Prot"/>
</dbReference>
<dbReference type="PRINTS" id="PR00947">
    <property type="entry name" value="CUTICLE"/>
</dbReference>
<dbReference type="PROSITE" id="PS51155">
    <property type="entry name" value="CHIT_BIND_RR_2"/>
    <property type="match status" value="1"/>
</dbReference>
<proteinExistence type="predicted"/>
<dbReference type="GeneID" id="113402351"/>
<organism evidence="5 6">
    <name type="scientific">Vanessa tameamea</name>
    <name type="common">Kamehameha butterfly</name>
    <dbReference type="NCBI Taxonomy" id="334116"/>
    <lineage>
        <taxon>Eukaryota</taxon>
        <taxon>Metazoa</taxon>
        <taxon>Ecdysozoa</taxon>
        <taxon>Arthropoda</taxon>
        <taxon>Hexapoda</taxon>
        <taxon>Insecta</taxon>
        <taxon>Pterygota</taxon>
        <taxon>Neoptera</taxon>
        <taxon>Endopterygota</taxon>
        <taxon>Lepidoptera</taxon>
        <taxon>Glossata</taxon>
        <taxon>Ditrysia</taxon>
        <taxon>Papilionoidea</taxon>
        <taxon>Nymphalidae</taxon>
        <taxon>Nymphalinae</taxon>
        <taxon>Vanessa</taxon>
    </lineage>
</organism>
<reference evidence="6" key="1">
    <citation type="submission" date="2025-08" db="UniProtKB">
        <authorList>
            <consortium name="RefSeq"/>
        </authorList>
    </citation>
    <scope>IDENTIFICATION</scope>
    <source>
        <tissue evidence="6">Whole body</tissue>
    </source>
</reference>
<dbReference type="GO" id="GO:0031012">
    <property type="term" value="C:extracellular matrix"/>
    <property type="evidence" value="ECO:0007669"/>
    <property type="project" value="TreeGrafter"/>
</dbReference>
<protein>
    <submittedName>
        <fullName evidence="6">Uncharacterized protein LOC113402351</fullName>
    </submittedName>
</protein>
<evidence type="ECO:0000256" key="3">
    <source>
        <dbReference type="PROSITE-ProRule" id="PRU00497"/>
    </source>
</evidence>
<dbReference type="InterPro" id="IPR031311">
    <property type="entry name" value="CHIT_BIND_RR_consensus"/>
</dbReference>
<gene>
    <name evidence="6" type="primary">LOC113402351</name>
</gene>